<keyword evidence="16" id="KW-1185">Reference proteome</keyword>
<keyword evidence="11" id="KW-0406">Ion transport</keyword>
<evidence type="ECO:0000256" key="7">
    <source>
        <dbReference type="ARBA" id="ARBA00022528"/>
    </source>
</evidence>
<organism evidence="14 16">
    <name type="scientific">Vanilla planifolia</name>
    <name type="common">Vanilla</name>
    <dbReference type="NCBI Taxonomy" id="51239"/>
    <lineage>
        <taxon>Eukaryota</taxon>
        <taxon>Viridiplantae</taxon>
        <taxon>Streptophyta</taxon>
        <taxon>Embryophyta</taxon>
        <taxon>Tracheophyta</taxon>
        <taxon>Spermatophyta</taxon>
        <taxon>Magnoliopsida</taxon>
        <taxon>Liliopsida</taxon>
        <taxon>Asparagales</taxon>
        <taxon>Orchidaceae</taxon>
        <taxon>Vanilloideae</taxon>
        <taxon>Vanilleae</taxon>
        <taxon>Vanilla</taxon>
    </lineage>
</organism>
<keyword evidence="10" id="KW-1002">Plastid outer membrane</keyword>
<dbReference type="GO" id="GO:0015288">
    <property type="term" value="F:porin activity"/>
    <property type="evidence" value="ECO:0007669"/>
    <property type="project" value="UniProtKB-KW"/>
</dbReference>
<evidence type="ECO:0000256" key="13">
    <source>
        <dbReference type="ARBA" id="ARBA00023136"/>
    </source>
</evidence>
<dbReference type="Proteomes" id="UP000636800">
    <property type="component" value="Unassembled WGS sequence"/>
</dbReference>
<dbReference type="PANTHER" id="PTHR35284:SF1">
    <property type="entry name" value="OUTER ENVELOPE PORE PROTEIN 24A, CHLOROPLASTIC-RELATED"/>
    <property type="match status" value="1"/>
</dbReference>
<evidence type="ECO:0000256" key="10">
    <source>
        <dbReference type="ARBA" id="ARBA00022805"/>
    </source>
</evidence>
<comment type="subcellular location">
    <subcellularLocation>
        <location evidence="2">Plastid</location>
        <location evidence="2">Chloroplast outer membrane</location>
        <topology evidence="2">Multi-pass membrane protein</topology>
    </subcellularLocation>
    <subcellularLocation>
        <location evidence="3">Plastid</location>
        <location evidence="3">Etioplast membrane</location>
        <topology evidence="3">Multi-pass membrane protein</topology>
    </subcellularLocation>
</comment>
<evidence type="ECO:0000256" key="8">
    <source>
        <dbReference type="ARBA" id="ARBA00022640"/>
    </source>
</evidence>
<evidence type="ECO:0000256" key="6">
    <source>
        <dbReference type="ARBA" id="ARBA00022452"/>
    </source>
</evidence>
<gene>
    <name evidence="15" type="ORF">HPP92_013744</name>
    <name evidence="14" type="ORF">HPP92_026465</name>
</gene>
<keyword evidence="5" id="KW-0813">Transport</keyword>
<evidence type="ECO:0000256" key="1">
    <source>
        <dbReference type="ARBA" id="ARBA00002327"/>
    </source>
</evidence>
<evidence type="ECO:0000256" key="2">
    <source>
        <dbReference type="ARBA" id="ARBA00004396"/>
    </source>
</evidence>
<accession>A0A835U6F9</accession>
<keyword evidence="8" id="KW-0934">Plastid</keyword>
<dbReference type="AlphaFoldDB" id="A0A835U6F9"/>
<protein>
    <submittedName>
        <fullName evidence="14">Uncharacterized protein</fullName>
    </submittedName>
</protein>
<evidence type="ECO:0000313" key="15">
    <source>
        <dbReference type="EMBL" id="KAG0479025.1"/>
    </source>
</evidence>
<dbReference type="GO" id="GO:0022843">
    <property type="term" value="F:voltage-gated monoatomic cation channel activity"/>
    <property type="evidence" value="ECO:0007669"/>
    <property type="project" value="InterPro"/>
</dbReference>
<reference evidence="16 17" key="1">
    <citation type="journal article" date="2020" name="Nat. Food">
        <title>A phased Vanilla planifolia genome enables genetic improvement of flavour and production.</title>
        <authorList>
            <person name="Hasing T."/>
            <person name="Tang H."/>
            <person name="Brym M."/>
            <person name="Khazi F."/>
            <person name="Huang T."/>
            <person name="Chambers A.H."/>
        </authorList>
    </citation>
    <scope>NUCLEOTIDE SEQUENCE [LARGE SCALE GENOMIC DNA]</scope>
    <source>
        <tissue evidence="14">Leaf</tissue>
    </source>
</reference>
<dbReference type="EMBL" id="JADCNM010000006">
    <property type="protein sequence ID" value="KAG0479025.1"/>
    <property type="molecule type" value="Genomic_DNA"/>
</dbReference>
<proteinExistence type="predicted"/>
<dbReference type="GO" id="GO:0034765">
    <property type="term" value="P:regulation of monoatomic ion transmembrane transport"/>
    <property type="evidence" value="ECO:0007669"/>
    <property type="project" value="InterPro"/>
</dbReference>
<dbReference type="PANTHER" id="PTHR35284">
    <property type="entry name" value="OUTER ENVELOPE PORE PROTEIN 24A, CHLOROPLASTIC-RELATED"/>
    <property type="match status" value="1"/>
</dbReference>
<comment type="function">
    <text evidence="1">High-conductance voltage-dependent solute channel with a slight selectivity for cations transporting triosephosphates, dicarboxylic acids, ATP, inorganic phosphate (Pi), sugars, and positively or negatively charged amino acids.</text>
</comment>
<evidence type="ECO:0000256" key="9">
    <source>
        <dbReference type="ARBA" id="ARBA00022692"/>
    </source>
</evidence>
<evidence type="ECO:0000256" key="4">
    <source>
        <dbReference type="ARBA" id="ARBA00011593"/>
    </source>
</evidence>
<dbReference type="GO" id="GO:0034426">
    <property type="term" value="C:etioplast membrane"/>
    <property type="evidence" value="ECO:0007669"/>
    <property type="project" value="UniProtKB-SubCell"/>
</dbReference>
<evidence type="ECO:0000313" key="14">
    <source>
        <dbReference type="EMBL" id="KAG0451344.1"/>
    </source>
</evidence>
<keyword evidence="9" id="KW-0812">Transmembrane</keyword>
<evidence type="ECO:0000256" key="3">
    <source>
        <dbReference type="ARBA" id="ARBA00004441"/>
    </source>
</evidence>
<sequence length="223" mass="24781">MKTTSMRVKLRGRYDAYRSAASTLFSITSNDLKLSAALTDATFSTGPSLTDLALSLQKPGSFSVVLDFLKKDVSFHFINDAVLMGRTVRLTYTNGHAPSGKGRTKLLGSSEFNSANRVVVGYESDSRALKVSFLYTHGDMEKRTVVEPCLDLSKNTWEIAATRSFFGRDFLRASYIASSKDLQFQWRRKSKVYGSFKISATFNSGQPARFPRLTAESSWSCSI</sequence>
<comment type="subunit">
    <text evidence="4">Homooligomers form large rather nonselective pores in plastidial outer membranes.</text>
</comment>
<evidence type="ECO:0000256" key="5">
    <source>
        <dbReference type="ARBA" id="ARBA00022448"/>
    </source>
</evidence>
<keyword evidence="12" id="KW-0626">Porin</keyword>
<evidence type="ECO:0000256" key="12">
    <source>
        <dbReference type="ARBA" id="ARBA00023114"/>
    </source>
</evidence>
<dbReference type="GO" id="GO:0009707">
    <property type="term" value="C:chloroplast outer membrane"/>
    <property type="evidence" value="ECO:0007669"/>
    <property type="project" value="UniProtKB-SubCell"/>
</dbReference>
<dbReference type="GO" id="GO:0046930">
    <property type="term" value="C:pore complex"/>
    <property type="evidence" value="ECO:0007669"/>
    <property type="project" value="UniProtKB-KW"/>
</dbReference>
<comment type="caution">
    <text evidence="14">The sequence shown here is derived from an EMBL/GenBank/DDBJ whole genome shotgun (WGS) entry which is preliminary data.</text>
</comment>
<dbReference type="Proteomes" id="UP000639772">
    <property type="component" value="Chromosome 6"/>
</dbReference>
<keyword evidence="7" id="KW-0150">Chloroplast</keyword>
<name>A0A835U6F9_VANPL</name>
<dbReference type="EMBL" id="JADCNL010000062">
    <property type="protein sequence ID" value="KAG0451344.1"/>
    <property type="molecule type" value="Genomic_DNA"/>
</dbReference>
<dbReference type="InterPro" id="IPR034626">
    <property type="entry name" value="OEP24"/>
</dbReference>
<evidence type="ECO:0000313" key="17">
    <source>
        <dbReference type="Proteomes" id="UP000639772"/>
    </source>
</evidence>
<evidence type="ECO:0000256" key="11">
    <source>
        <dbReference type="ARBA" id="ARBA00023065"/>
    </source>
</evidence>
<keyword evidence="6" id="KW-1134">Transmembrane beta strand</keyword>
<keyword evidence="13" id="KW-0472">Membrane</keyword>
<dbReference type="OrthoDB" id="726747at2759"/>
<evidence type="ECO:0000313" key="16">
    <source>
        <dbReference type="Proteomes" id="UP000636800"/>
    </source>
</evidence>